<sequence>SWVLPIPDIRLPCDGTEVLMLVQEEPRPPGQGQAPPYTPTLLPAAYKPESNPPAQPRSPSKDDRPNTPEGRC</sequence>
<accession>A0A1A8KXV7</accession>
<evidence type="ECO:0000256" key="1">
    <source>
        <dbReference type="SAM" id="MobiDB-lite"/>
    </source>
</evidence>
<gene>
    <name evidence="2" type="primary">CABZ01078499.2</name>
</gene>
<feature type="region of interest" description="Disordered" evidence="1">
    <location>
        <begin position="23"/>
        <end position="72"/>
    </location>
</feature>
<reference evidence="2" key="1">
    <citation type="submission" date="2016-05" db="EMBL/GenBank/DDBJ databases">
        <authorList>
            <person name="Lavstsen T."/>
            <person name="Jespersen J.S."/>
        </authorList>
    </citation>
    <scope>NUCLEOTIDE SEQUENCE</scope>
    <source>
        <tissue evidence="2">Brain</tissue>
    </source>
</reference>
<feature type="non-terminal residue" evidence="2">
    <location>
        <position position="1"/>
    </location>
</feature>
<evidence type="ECO:0000313" key="2">
    <source>
        <dbReference type="EMBL" id="SBR37237.1"/>
    </source>
</evidence>
<dbReference type="EMBL" id="HAEE01017187">
    <property type="protein sequence ID" value="SBR37237.1"/>
    <property type="molecule type" value="Transcribed_RNA"/>
</dbReference>
<feature type="non-terminal residue" evidence="2">
    <location>
        <position position="72"/>
    </location>
</feature>
<organism evidence="2">
    <name type="scientific">Nothobranchius kuhntae</name>
    <name type="common">Beira killifish</name>
    <dbReference type="NCBI Taxonomy" id="321403"/>
    <lineage>
        <taxon>Eukaryota</taxon>
        <taxon>Metazoa</taxon>
        <taxon>Chordata</taxon>
        <taxon>Craniata</taxon>
        <taxon>Vertebrata</taxon>
        <taxon>Euteleostomi</taxon>
        <taxon>Actinopterygii</taxon>
        <taxon>Neopterygii</taxon>
        <taxon>Teleostei</taxon>
        <taxon>Neoteleostei</taxon>
        <taxon>Acanthomorphata</taxon>
        <taxon>Ovalentaria</taxon>
        <taxon>Atherinomorphae</taxon>
        <taxon>Cyprinodontiformes</taxon>
        <taxon>Nothobranchiidae</taxon>
        <taxon>Nothobranchius</taxon>
    </lineage>
</organism>
<protein>
    <submittedName>
        <fullName evidence="2">Uncharacterized protein</fullName>
    </submittedName>
</protein>
<name>A0A1A8KXV7_NOTKU</name>
<reference evidence="2" key="2">
    <citation type="submission" date="2016-06" db="EMBL/GenBank/DDBJ databases">
        <title>The genome of a short-lived fish provides insights into sex chromosome evolution and the genetic control of aging.</title>
        <authorList>
            <person name="Reichwald K."/>
            <person name="Felder M."/>
            <person name="Petzold A."/>
            <person name="Koch P."/>
            <person name="Groth M."/>
            <person name="Platzer M."/>
        </authorList>
    </citation>
    <scope>NUCLEOTIDE SEQUENCE</scope>
    <source>
        <tissue evidence="2">Brain</tissue>
    </source>
</reference>
<proteinExistence type="predicted"/>
<dbReference type="AlphaFoldDB" id="A0A1A8KXV7"/>
<feature type="compositionally biased region" description="Basic and acidic residues" evidence="1">
    <location>
        <begin position="59"/>
        <end position="72"/>
    </location>
</feature>